<dbReference type="EMBL" id="BGPR01116434">
    <property type="protein sequence ID" value="GBN07023.1"/>
    <property type="molecule type" value="Genomic_DNA"/>
</dbReference>
<proteinExistence type="predicted"/>
<accession>A0A4Y2KZQ9</accession>
<gene>
    <name evidence="1" type="ORF">AVEN_31478_1</name>
</gene>
<name>A0A4Y2KZQ9_ARAVE</name>
<dbReference type="AlphaFoldDB" id="A0A4Y2KZQ9"/>
<reference evidence="1 2" key="1">
    <citation type="journal article" date="2019" name="Sci. Rep.">
        <title>Orb-weaving spider Araneus ventricosus genome elucidates the spidroin gene catalogue.</title>
        <authorList>
            <person name="Kono N."/>
            <person name="Nakamura H."/>
            <person name="Ohtoshi R."/>
            <person name="Moran D.A.P."/>
            <person name="Shinohara A."/>
            <person name="Yoshida Y."/>
            <person name="Fujiwara M."/>
            <person name="Mori M."/>
            <person name="Tomita M."/>
            <person name="Arakawa K."/>
        </authorList>
    </citation>
    <scope>NUCLEOTIDE SEQUENCE [LARGE SCALE GENOMIC DNA]</scope>
</reference>
<comment type="caution">
    <text evidence="1">The sequence shown here is derived from an EMBL/GenBank/DDBJ whole genome shotgun (WGS) entry which is preliminary data.</text>
</comment>
<feature type="non-terminal residue" evidence="1">
    <location>
        <position position="18"/>
    </location>
</feature>
<evidence type="ECO:0000313" key="1">
    <source>
        <dbReference type="EMBL" id="GBN07023.1"/>
    </source>
</evidence>
<dbReference type="Proteomes" id="UP000499080">
    <property type="component" value="Unassembled WGS sequence"/>
</dbReference>
<keyword evidence="2" id="KW-1185">Reference proteome</keyword>
<organism evidence="1 2">
    <name type="scientific">Araneus ventricosus</name>
    <name type="common">Orbweaver spider</name>
    <name type="synonym">Epeira ventricosa</name>
    <dbReference type="NCBI Taxonomy" id="182803"/>
    <lineage>
        <taxon>Eukaryota</taxon>
        <taxon>Metazoa</taxon>
        <taxon>Ecdysozoa</taxon>
        <taxon>Arthropoda</taxon>
        <taxon>Chelicerata</taxon>
        <taxon>Arachnida</taxon>
        <taxon>Araneae</taxon>
        <taxon>Araneomorphae</taxon>
        <taxon>Entelegynae</taxon>
        <taxon>Araneoidea</taxon>
        <taxon>Araneidae</taxon>
        <taxon>Araneus</taxon>
    </lineage>
</organism>
<evidence type="ECO:0000313" key="2">
    <source>
        <dbReference type="Proteomes" id="UP000499080"/>
    </source>
</evidence>
<protein>
    <submittedName>
        <fullName evidence="1">Uncharacterized protein</fullName>
    </submittedName>
</protein>
<sequence>MLKGSQIKDSEDLQKREN</sequence>